<feature type="signal peptide" evidence="1">
    <location>
        <begin position="1"/>
        <end position="20"/>
    </location>
</feature>
<organism evidence="2 3">
    <name type="scientific">Leptobacterium flavescens</name>
    <dbReference type="NCBI Taxonomy" id="472055"/>
    <lineage>
        <taxon>Bacteria</taxon>
        <taxon>Pseudomonadati</taxon>
        <taxon>Bacteroidota</taxon>
        <taxon>Flavobacteriia</taxon>
        <taxon>Flavobacteriales</taxon>
        <taxon>Flavobacteriaceae</taxon>
        <taxon>Leptobacterium</taxon>
    </lineage>
</organism>
<accession>A0A6P0UM41</accession>
<evidence type="ECO:0000313" key="3">
    <source>
        <dbReference type="Proteomes" id="UP000468581"/>
    </source>
</evidence>
<evidence type="ECO:0000256" key="1">
    <source>
        <dbReference type="SAM" id="SignalP"/>
    </source>
</evidence>
<reference evidence="2 3" key="1">
    <citation type="submission" date="2020-01" db="EMBL/GenBank/DDBJ databases">
        <title>Leptobacterium flavescens.</title>
        <authorList>
            <person name="Wang G."/>
        </authorList>
    </citation>
    <scope>NUCLEOTIDE SEQUENCE [LARGE SCALE GENOMIC DNA]</scope>
    <source>
        <strain evidence="2 3">KCTC 22160</strain>
    </source>
</reference>
<dbReference type="GO" id="GO:0016740">
    <property type="term" value="F:transferase activity"/>
    <property type="evidence" value="ECO:0007669"/>
    <property type="project" value="UniProtKB-KW"/>
</dbReference>
<keyword evidence="2" id="KW-0808">Transferase</keyword>
<evidence type="ECO:0000313" key="2">
    <source>
        <dbReference type="EMBL" id="NER14411.1"/>
    </source>
</evidence>
<dbReference type="AlphaFoldDB" id="A0A6P0UM41"/>
<keyword evidence="1" id="KW-0732">Signal</keyword>
<sequence>MKAVKLLFGFLFLFVMTVSCDTQVIIEDDIIIEEPVFSLNQLLTSYDLWYVNINETTGNGEVPFLQKAFTVSFRSGVLYANNNLVGIGDKGNGLGIDIGDYDTYGEFLEVSHDADGYMELEVFPLSANRIRMYHRPSNTSYYLTGYYRHNFDYDLVFYDNITYFLQEYEVWEKTYTSQEGAINKFDAENFLQFLTGDDTIFRSSTDKNGTGIDNIFWDYEGVYSVQNVKGDLYVKTLTLDYDFLNNDYFELTVINDNTIELFHPNSGTVYEFKGRGYIEFLRGTNEAKKREKKVLPTMSIERKSERKSITI</sequence>
<proteinExistence type="predicted"/>
<dbReference type="Proteomes" id="UP000468581">
    <property type="component" value="Unassembled WGS sequence"/>
</dbReference>
<protein>
    <submittedName>
        <fullName evidence="2">Nicotinic acid mononucleotide adenyltransferase</fullName>
    </submittedName>
</protein>
<dbReference type="PROSITE" id="PS51257">
    <property type="entry name" value="PROKAR_LIPOPROTEIN"/>
    <property type="match status" value="1"/>
</dbReference>
<name>A0A6P0UM41_9FLAO</name>
<comment type="caution">
    <text evidence="2">The sequence shown here is derived from an EMBL/GenBank/DDBJ whole genome shotgun (WGS) entry which is preliminary data.</text>
</comment>
<feature type="chain" id="PRO_5026792234" evidence="1">
    <location>
        <begin position="21"/>
        <end position="311"/>
    </location>
</feature>
<dbReference type="EMBL" id="JAABOO010000003">
    <property type="protein sequence ID" value="NER14411.1"/>
    <property type="molecule type" value="Genomic_DNA"/>
</dbReference>
<keyword evidence="3" id="KW-1185">Reference proteome</keyword>
<gene>
    <name evidence="2" type="ORF">GWK08_13235</name>
</gene>
<dbReference type="RefSeq" id="WP_163607704.1">
    <property type="nucleotide sequence ID" value="NZ_JAABOO010000003.1"/>
</dbReference>